<dbReference type="SUPFAM" id="SSF58104">
    <property type="entry name" value="Methyl-accepting chemotaxis protein (MCP) signaling domain"/>
    <property type="match status" value="1"/>
</dbReference>
<evidence type="ECO:0000256" key="3">
    <source>
        <dbReference type="PROSITE-ProRule" id="PRU00284"/>
    </source>
</evidence>
<dbReference type="EMBL" id="CP137578">
    <property type="protein sequence ID" value="WOX26937.1"/>
    <property type="molecule type" value="Genomic_DNA"/>
</dbReference>
<keyword evidence="2 3" id="KW-0807">Transducer</keyword>
<dbReference type="GO" id="GO:0016020">
    <property type="term" value="C:membrane"/>
    <property type="evidence" value="ECO:0007669"/>
    <property type="project" value="UniProtKB-SubCell"/>
</dbReference>
<dbReference type="Gene3D" id="1.10.287.950">
    <property type="entry name" value="Methyl-accepting chemotaxis protein"/>
    <property type="match status" value="1"/>
</dbReference>
<name>A0A8I2KS09_9GAMM</name>
<dbReference type="AlphaFoldDB" id="A0A8I2KS09"/>
<evidence type="ECO:0000313" key="9">
    <source>
        <dbReference type="Proteomes" id="UP001304419"/>
    </source>
</evidence>
<reference evidence="6" key="1">
    <citation type="submission" date="2019-10" db="EMBL/GenBank/DDBJ databases">
        <authorList>
            <person name="Paulsen S."/>
        </authorList>
    </citation>
    <scope>NUCLEOTIDE SEQUENCE</scope>
    <source>
        <strain evidence="6">LMG 19692</strain>
    </source>
</reference>
<evidence type="ECO:0000256" key="1">
    <source>
        <dbReference type="ARBA" id="ARBA00004370"/>
    </source>
</evidence>
<dbReference type="Pfam" id="PF00015">
    <property type="entry name" value="MCPsignal"/>
    <property type="match status" value="1"/>
</dbReference>
<dbReference type="GO" id="GO:0006935">
    <property type="term" value="P:chemotaxis"/>
    <property type="evidence" value="ECO:0007669"/>
    <property type="project" value="UniProtKB-ARBA"/>
</dbReference>
<dbReference type="PROSITE" id="PS50111">
    <property type="entry name" value="CHEMOTAXIS_TRANSDUC_2"/>
    <property type="match status" value="1"/>
</dbReference>
<dbReference type="PANTHER" id="PTHR32089:SF112">
    <property type="entry name" value="LYSOZYME-LIKE PROTEIN-RELATED"/>
    <property type="match status" value="1"/>
</dbReference>
<proteinExistence type="predicted"/>
<feature type="transmembrane region" description="Helical" evidence="4">
    <location>
        <begin position="12"/>
        <end position="33"/>
    </location>
</feature>
<keyword evidence="9" id="KW-1185">Reference proteome</keyword>
<reference evidence="7 9" key="2">
    <citation type="submission" date="2023-10" db="EMBL/GenBank/DDBJ databases">
        <title>To unveil natural product biosynthetic capacity in Pseudoalteromonas.</title>
        <authorList>
            <person name="Wang J."/>
        </authorList>
    </citation>
    <scope>NUCLEOTIDE SEQUENCE [LARGE SCALE GENOMIC DNA]</scope>
    <source>
        <strain evidence="7 9">DSM 15914</strain>
    </source>
</reference>
<dbReference type="RefSeq" id="WP_193522450.1">
    <property type="nucleotide sequence ID" value="NZ_CBCSDF010000006.1"/>
</dbReference>
<dbReference type="InterPro" id="IPR004089">
    <property type="entry name" value="MCPsignal_dom"/>
</dbReference>
<evidence type="ECO:0000256" key="4">
    <source>
        <dbReference type="SAM" id="Phobius"/>
    </source>
</evidence>
<dbReference type="SMART" id="SM00283">
    <property type="entry name" value="MA"/>
    <property type="match status" value="1"/>
</dbReference>
<evidence type="ECO:0000313" key="7">
    <source>
        <dbReference type="EMBL" id="WOX26937.1"/>
    </source>
</evidence>
<organism evidence="6 8">
    <name type="scientific">Pseudoalteromonas maricaloris</name>
    <dbReference type="NCBI Taxonomy" id="184924"/>
    <lineage>
        <taxon>Bacteria</taxon>
        <taxon>Pseudomonadati</taxon>
        <taxon>Pseudomonadota</taxon>
        <taxon>Gammaproteobacteria</taxon>
        <taxon>Alteromonadales</taxon>
        <taxon>Pseudoalteromonadaceae</taxon>
        <taxon>Pseudoalteromonas</taxon>
    </lineage>
</organism>
<sequence>MQILPINELKAIYKYYISAAVLLSLVLSLTLLLSVRVDILSLSSVLITSALLAVTLRQRHLTAKVILDCEAFASYSSEMQEHCEVEQHNTESVAAILETVINQVYSIKTLGNDSVSGLTLQFSELRQALNNTIESARGSVENFGDDEHCFAKHSQEELNEVLHSLRVALGSKLEVVNSNQAVSHAAKELTEQTKSIQKISKEITLLSLNASIEAARAGEAGRGFAVVAERVRELSDITSEAAELIIEKMNGLTNAVADNTEKLTESQAQDVTLMDDAELHIRKVLNEMATVANELTQSVHGLDDTASKIKANVDDAITDFQFQDRVSQKLEHICKGLTSLVSLYRTEGELGEDGLAALQQEMFNSYTMKEERECHVSTTENTSQHDHVEDEVTFF</sequence>
<keyword evidence="4" id="KW-0812">Transmembrane</keyword>
<keyword evidence="4" id="KW-1133">Transmembrane helix</keyword>
<dbReference type="PANTHER" id="PTHR32089">
    <property type="entry name" value="METHYL-ACCEPTING CHEMOTAXIS PROTEIN MCPB"/>
    <property type="match status" value="1"/>
</dbReference>
<accession>A0A8I2KS09</accession>
<evidence type="ECO:0000313" key="8">
    <source>
        <dbReference type="Proteomes" id="UP000646877"/>
    </source>
</evidence>
<evidence type="ECO:0000256" key="2">
    <source>
        <dbReference type="ARBA" id="ARBA00023224"/>
    </source>
</evidence>
<dbReference type="Proteomes" id="UP000646877">
    <property type="component" value="Unassembled WGS sequence"/>
</dbReference>
<dbReference type="GO" id="GO:0007165">
    <property type="term" value="P:signal transduction"/>
    <property type="evidence" value="ECO:0007669"/>
    <property type="project" value="UniProtKB-KW"/>
</dbReference>
<keyword evidence="4" id="KW-0472">Membrane</keyword>
<dbReference type="EMBL" id="WEIA01000017">
    <property type="protein sequence ID" value="NLR23588.1"/>
    <property type="molecule type" value="Genomic_DNA"/>
</dbReference>
<comment type="subcellular location">
    <subcellularLocation>
        <location evidence="1">Membrane</location>
    </subcellularLocation>
</comment>
<dbReference type="Proteomes" id="UP001304419">
    <property type="component" value="Chromosome 1"/>
</dbReference>
<protein>
    <submittedName>
        <fullName evidence="6 7">Chemotaxis protein</fullName>
    </submittedName>
</protein>
<gene>
    <name evidence="6" type="ORF">F9Y85_20155</name>
    <name evidence="7" type="ORF">R5H13_09660</name>
</gene>
<evidence type="ECO:0000259" key="5">
    <source>
        <dbReference type="PROSITE" id="PS50111"/>
    </source>
</evidence>
<evidence type="ECO:0000313" key="6">
    <source>
        <dbReference type="EMBL" id="NLR23588.1"/>
    </source>
</evidence>
<feature type="domain" description="Methyl-accepting transducer" evidence="5">
    <location>
        <begin position="151"/>
        <end position="324"/>
    </location>
</feature>